<dbReference type="OrthoDB" id="8532455at2"/>
<organism evidence="2 3">
    <name type="scientific">Methylotenera mobilis (strain JLW8 / ATCC BAA-1282 / DSM 17540)</name>
    <dbReference type="NCBI Taxonomy" id="583345"/>
    <lineage>
        <taxon>Bacteria</taxon>
        <taxon>Pseudomonadati</taxon>
        <taxon>Pseudomonadota</taxon>
        <taxon>Betaproteobacteria</taxon>
        <taxon>Nitrosomonadales</taxon>
        <taxon>Methylophilaceae</taxon>
        <taxon>Methylotenera</taxon>
    </lineage>
</organism>
<feature type="chain" id="PRO_5002973256" evidence="1">
    <location>
        <begin position="28"/>
        <end position="306"/>
    </location>
</feature>
<name>C6WVR4_METML</name>
<dbReference type="STRING" id="583345.Mmol_1105"/>
<evidence type="ECO:0000313" key="2">
    <source>
        <dbReference type="EMBL" id="ACT48013.1"/>
    </source>
</evidence>
<dbReference type="EMBL" id="CP001672">
    <property type="protein sequence ID" value="ACT48013.1"/>
    <property type="molecule type" value="Genomic_DNA"/>
</dbReference>
<gene>
    <name evidence="2" type="ordered locus">Mmol_1105</name>
</gene>
<dbReference type="KEGG" id="mmb:Mmol_1105"/>
<evidence type="ECO:0000256" key="1">
    <source>
        <dbReference type="SAM" id="SignalP"/>
    </source>
</evidence>
<dbReference type="HOGENOM" id="CLU_076860_0_0_4"/>
<reference evidence="3" key="1">
    <citation type="submission" date="2009-07" db="EMBL/GenBank/DDBJ databases">
        <title>Complete sequence of Methylotenera mobilis JLW8.</title>
        <authorList>
            <consortium name="US DOE Joint Genome Institute"/>
            <person name="Lucas S."/>
            <person name="Copeland A."/>
            <person name="Lapidus A."/>
            <person name="Glavina del Rio T."/>
            <person name="Tice H."/>
            <person name="Bruce D."/>
            <person name="Goodwin L."/>
            <person name="Pitluck S."/>
            <person name="LaButti K.M."/>
            <person name="Clum A."/>
            <person name="Larimer F."/>
            <person name="Land M."/>
            <person name="Hauser L."/>
            <person name="Kyrpides N."/>
            <person name="Mikhailova N."/>
            <person name="Kayluzhnaya M."/>
            <person name="Chistoserdova L."/>
        </authorList>
    </citation>
    <scope>NUCLEOTIDE SEQUENCE [LARGE SCALE GENOMIC DNA]</scope>
    <source>
        <strain evidence="3">JLW8 / ATCC BAA-1282 / DSM 17540</strain>
    </source>
</reference>
<protein>
    <submittedName>
        <fullName evidence="2">MxaA protein, putative</fullName>
    </submittedName>
</protein>
<dbReference type="eggNOG" id="ENOG5030HS7">
    <property type="taxonomic scope" value="Bacteria"/>
</dbReference>
<sequence length="306" mass="33988">MKTLIIKFLLLLGIASYAVSYASIASAQTPNVRLLSIQNPQFNSGVQIGDVLQRHITLEVNQAYTLSKSDLPTKGRSADGIELKDVTLQASKSGDKNSYTINFSYQVFATASKPARMQLPKELLKFNGEGSSLAAEIPAWTFWYAALVPENIENAKKLMYPQRQPEPVNLTSHQTKLGVFLTMLTLGLLGLFYINADGHWLPWMNGAFAQAHRRVKKAPKSLDGLKVASVSIHQAFNKAHGSNLFADDIEPFIKNNPHFSQLKAEICAFFEQSNALLFTNNAVYSEQRIGELLKLSKRLRDCERGA</sequence>
<evidence type="ECO:0000313" key="3">
    <source>
        <dbReference type="Proteomes" id="UP000002742"/>
    </source>
</evidence>
<keyword evidence="3" id="KW-1185">Reference proteome</keyword>
<proteinExistence type="predicted"/>
<keyword evidence="1" id="KW-0732">Signal</keyword>
<reference evidence="2 3" key="2">
    <citation type="journal article" date="2011" name="J. Bacteriol.">
        <title>Genomes of three methylotrophs from a single niche uncover genetic and metabolic divergence of Methylophilaceae.</title>
        <authorList>
            <person name="Lapidus A."/>
            <person name="Clum A."/>
            <person name="Labutti K."/>
            <person name="Kaluzhnaya M.G."/>
            <person name="Lim S."/>
            <person name="Beck D.A."/>
            <person name="Glavina Del Rio T."/>
            <person name="Nolan M."/>
            <person name="Mavromatis K."/>
            <person name="Huntemann M."/>
            <person name="Lucas S."/>
            <person name="Lidstrom M.E."/>
            <person name="Ivanova N."/>
            <person name="Chistoserdova L."/>
        </authorList>
    </citation>
    <scope>NUCLEOTIDE SEQUENCE [LARGE SCALE GENOMIC DNA]</scope>
    <source>
        <strain evidence="3">JLW8 / ATCC BAA-1282 / DSM 17540</strain>
    </source>
</reference>
<accession>C6WVR4</accession>
<feature type="signal peptide" evidence="1">
    <location>
        <begin position="1"/>
        <end position="27"/>
    </location>
</feature>
<dbReference type="AlphaFoldDB" id="C6WVR4"/>
<dbReference type="RefSeq" id="WP_015832048.1">
    <property type="nucleotide sequence ID" value="NC_012968.1"/>
</dbReference>
<dbReference type="Proteomes" id="UP000002742">
    <property type="component" value="Chromosome"/>
</dbReference>